<dbReference type="InterPro" id="IPR038225">
    <property type="entry name" value="TagF_sf"/>
</dbReference>
<keyword evidence="2" id="KW-1185">Reference proteome</keyword>
<comment type="caution">
    <text evidence="1">The sequence shown here is derived from an EMBL/GenBank/DDBJ whole genome shotgun (WGS) entry which is preliminary data.</text>
</comment>
<proteinExistence type="predicted"/>
<dbReference type="RefSeq" id="WP_028286915.1">
    <property type="nucleotide sequence ID" value="NZ_BMLF01000002.1"/>
</dbReference>
<dbReference type="Proteomes" id="UP000649829">
    <property type="component" value="Unassembled WGS sequence"/>
</dbReference>
<protein>
    <submittedName>
        <fullName evidence="1">Type VI secretion-associated protein</fullName>
    </submittedName>
</protein>
<reference evidence="1" key="2">
    <citation type="submission" date="2020-09" db="EMBL/GenBank/DDBJ databases">
        <authorList>
            <person name="Sun Q."/>
            <person name="Zhou Y."/>
        </authorList>
    </citation>
    <scope>NUCLEOTIDE SEQUENCE</scope>
    <source>
        <strain evidence="1">CGMCC 1.6293</strain>
    </source>
</reference>
<dbReference type="NCBIfam" id="TIGR03373">
    <property type="entry name" value="VI_minor_4"/>
    <property type="match status" value="1"/>
</dbReference>
<dbReference type="Gene3D" id="3.40.1730.10">
    <property type="entry name" value="pa0076 domain"/>
    <property type="match status" value="1"/>
</dbReference>
<dbReference type="InterPro" id="IPR017748">
    <property type="entry name" value="TagF"/>
</dbReference>
<sequence>MAARGAGAFGKMPGMGDFLRLDLPAGFTRAWDAWLQAGLISARDRLGERWNACYLSAPIWRFSLPPGVAGAEAISGVTMPSVDRVGRQYPLTLAAPCGAGPTALRHFANDAFFTALEDTALTALEEELSRDALAALLEGCAPASPDAPAETAETYAGACPPEAVLAARWLRERHGETCVWTAAVAGDHRLFLSPGLPDPLRVEGLFDLDAPVWRALPAASPA</sequence>
<evidence type="ECO:0000313" key="2">
    <source>
        <dbReference type="Proteomes" id="UP000649829"/>
    </source>
</evidence>
<dbReference type="Pfam" id="PF09867">
    <property type="entry name" value="TagF_N"/>
    <property type="match status" value="1"/>
</dbReference>
<accession>A0A917T3Y8</accession>
<dbReference type="EMBL" id="BMLF01000002">
    <property type="protein sequence ID" value="GGM08518.1"/>
    <property type="molecule type" value="Genomic_DNA"/>
</dbReference>
<gene>
    <name evidence="1" type="ORF">GCM10011534_33140</name>
</gene>
<evidence type="ECO:0000313" key="1">
    <source>
        <dbReference type="EMBL" id="GGM08518.1"/>
    </source>
</evidence>
<organism evidence="1 2">
    <name type="scientific">Pseudooceanicola nanhaiensis</name>
    <dbReference type="NCBI Taxonomy" id="375761"/>
    <lineage>
        <taxon>Bacteria</taxon>
        <taxon>Pseudomonadati</taxon>
        <taxon>Pseudomonadota</taxon>
        <taxon>Alphaproteobacteria</taxon>
        <taxon>Rhodobacterales</taxon>
        <taxon>Paracoccaceae</taxon>
        <taxon>Pseudooceanicola</taxon>
    </lineage>
</organism>
<dbReference type="AlphaFoldDB" id="A0A917T3Y8"/>
<dbReference type="PIRSF" id="PIRSF029287">
    <property type="entry name" value="UCP029287"/>
    <property type="match status" value="1"/>
</dbReference>
<reference evidence="1" key="1">
    <citation type="journal article" date="2014" name="Int. J. Syst. Evol. Microbiol.">
        <title>Complete genome sequence of Corynebacterium casei LMG S-19264T (=DSM 44701T), isolated from a smear-ripened cheese.</title>
        <authorList>
            <consortium name="US DOE Joint Genome Institute (JGI-PGF)"/>
            <person name="Walter F."/>
            <person name="Albersmeier A."/>
            <person name="Kalinowski J."/>
            <person name="Ruckert C."/>
        </authorList>
    </citation>
    <scope>NUCLEOTIDE SEQUENCE</scope>
    <source>
        <strain evidence="1">CGMCC 1.6293</strain>
    </source>
</reference>
<name>A0A917T3Y8_9RHOB</name>